<sequence>MAALFACMVLMLAMAGHSNAAVYCLCKDGVGQSALQKALDYACGAGADCSAILQNGACYNPNTVKNHCDYAVNSYFQRKGQVTGSCDFNGCATTSSTVPTQTSGCTYQSTSGSTTPSTPTSGFLTPPGIPSGFGPSSYTDTSAAVDLSTSHNFLLSWIIGGFLLVFQLVQ</sequence>
<dbReference type="GO" id="GO:0009506">
    <property type="term" value="C:plasmodesma"/>
    <property type="evidence" value="ECO:0007669"/>
    <property type="project" value="UniProtKB-ARBA"/>
</dbReference>
<dbReference type="InterPro" id="IPR012946">
    <property type="entry name" value="X8"/>
</dbReference>
<dbReference type="Gene3D" id="1.20.58.1040">
    <property type="match status" value="1"/>
</dbReference>
<evidence type="ECO:0000313" key="5">
    <source>
        <dbReference type="Proteomes" id="UP000594263"/>
    </source>
</evidence>
<dbReference type="Proteomes" id="UP000594263">
    <property type="component" value="Unplaced"/>
</dbReference>
<organism evidence="4 5">
    <name type="scientific">Kalanchoe fedtschenkoi</name>
    <name type="common">Lavender scallops</name>
    <name type="synonym">South American air plant</name>
    <dbReference type="NCBI Taxonomy" id="63787"/>
    <lineage>
        <taxon>Eukaryota</taxon>
        <taxon>Viridiplantae</taxon>
        <taxon>Streptophyta</taxon>
        <taxon>Embryophyta</taxon>
        <taxon>Tracheophyta</taxon>
        <taxon>Spermatophyta</taxon>
        <taxon>Magnoliopsida</taxon>
        <taxon>eudicotyledons</taxon>
        <taxon>Gunneridae</taxon>
        <taxon>Pentapetalae</taxon>
        <taxon>Saxifragales</taxon>
        <taxon>Crassulaceae</taxon>
        <taxon>Kalanchoe</taxon>
    </lineage>
</organism>
<dbReference type="PANTHER" id="PTHR31044:SF144">
    <property type="entry name" value="X8 DOMAIN-CONTAINING PROTEIN"/>
    <property type="match status" value="1"/>
</dbReference>
<evidence type="ECO:0000259" key="3">
    <source>
        <dbReference type="SMART" id="SM00768"/>
    </source>
</evidence>
<keyword evidence="5" id="KW-1185">Reference proteome</keyword>
<evidence type="ECO:0000256" key="1">
    <source>
        <dbReference type="ARBA" id="ARBA00022729"/>
    </source>
</evidence>
<proteinExistence type="predicted"/>
<accession>A0A7N0UCC1</accession>
<dbReference type="OMA" id="IGLICPR"/>
<evidence type="ECO:0000256" key="2">
    <source>
        <dbReference type="SAM" id="SignalP"/>
    </source>
</evidence>
<name>A0A7N0UCC1_KALFE</name>
<feature type="domain" description="X8" evidence="3">
    <location>
        <begin position="22"/>
        <end position="107"/>
    </location>
</feature>
<dbReference type="AlphaFoldDB" id="A0A7N0UCC1"/>
<reference evidence="4" key="1">
    <citation type="submission" date="2021-01" db="UniProtKB">
        <authorList>
            <consortium name="EnsemblPlants"/>
        </authorList>
    </citation>
    <scope>IDENTIFICATION</scope>
</reference>
<protein>
    <recommendedName>
        <fullName evidence="3">X8 domain-containing protein</fullName>
    </recommendedName>
</protein>
<dbReference type="Gramene" id="Kaladp0059s0205.1.v1.1">
    <property type="protein sequence ID" value="Kaladp0059s0205.1.v1.1"/>
    <property type="gene ID" value="Kaladp0059s0205.v1.1"/>
</dbReference>
<dbReference type="EnsemblPlants" id="Kaladp0059s0205.1.v1.1">
    <property type="protein sequence ID" value="Kaladp0059s0205.1.v1.1"/>
    <property type="gene ID" value="Kaladp0059s0205.v1.1"/>
</dbReference>
<feature type="chain" id="PRO_5029523801" description="X8 domain-containing protein" evidence="2">
    <location>
        <begin position="21"/>
        <end position="170"/>
    </location>
</feature>
<dbReference type="InterPro" id="IPR044788">
    <property type="entry name" value="X8_dom_prot"/>
</dbReference>
<feature type="signal peptide" evidence="2">
    <location>
        <begin position="1"/>
        <end position="20"/>
    </location>
</feature>
<dbReference type="Pfam" id="PF07983">
    <property type="entry name" value="X8"/>
    <property type="match status" value="1"/>
</dbReference>
<dbReference type="PANTHER" id="PTHR31044">
    <property type="entry name" value="BETA-1,3 GLUCANASE"/>
    <property type="match status" value="1"/>
</dbReference>
<evidence type="ECO:0000313" key="4">
    <source>
        <dbReference type="EnsemblPlants" id="Kaladp0059s0205.1.v1.1"/>
    </source>
</evidence>
<keyword evidence="1 2" id="KW-0732">Signal</keyword>
<dbReference type="SMART" id="SM00768">
    <property type="entry name" value="X8"/>
    <property type="match status" value="1"/>
</dbReference>